<keyword evidence="6" id="KW-0472">Membrane</keyword>
<accession>A0ABP0Z5H1</accession>
<keyword evidence="2" id="KW-0808">Transferase</keyword>
<evidence type="ECO:0000259" key="7">
    <source>
        <dbReference type="PROSITE" id="PS50011"/>
    </source>
</evidence>
<evidence type="ECO:0000256" key="1">
    <source>
        <dbReference type="ARBA" id="ARBA00022527"/>
    </source>
</evidence>
<evidence type="ECO:0000256" key="6">
    <source>
        <dbReference type="SAM" id="Phobius"/>
    </source>
</evidence>
<dbReference type="InterPro" id="IPR000719">
    <property type="entry name" value="Prot_kinase_dom"/>
</dbReference>
<dbReference type="PROSITE" id="PS50011">
    <property type="entry name" value="PROTEIN_KINASE_DOM"/>
    <property type="match status" value="1"/>
</dbReference>
<evidence type="ECO:0000313" key="9">
    <source>
        <dbReference type="Proteomes" id="UP001642487"/>
    </source>
</evidence>
<keyword evidence="9" id="KW-1185">Reference proteome</keyword>
<dbReference type="InterPro" id="IPR001245">
    <property type="entry name" value="Ser-Thr/Tyr_kinase_cat_dom"/>
</dbReference>
<protein>
    <recommendedName>
        <fullName evidence="7">Protein kinase domain-containing protein</fullName>
    </recommendedName>
</protein>
<dbReference type="SUPFAM" id="SSF56112">
    <property type="entry name" value="Protein kinase-like (PK-like)"/>
    <property type="match status" value="1"/>
</dbReference>
<dbReference type="PANTHER" id="PTHR27002:SF1055">
    <property type="entry name" value="RECEPTOR-LIKE SERINE_THREONINE-PROTEIN KINASE"/>
    <property type="match status" value="1"/>
</dbReference>
<proteinExistence type="predicted"/>
<sequence length="193" mass="22323">MLWRKDLIDVQKFESLGANLYLRLAHADLQTINDATSKSGIITVMVLLATLMIFIIAIYFRWRWKASQIEEYNKNGKRLNLRRDDMIRDKSKFEELPLYDFEKLAIAANNFGLSKKLGQGGFGPVYKGRLLDGQEIAIKRLSRASSQGYEEFINEVMVISKLQQLLGCCIEEEEKMLIYEYMPNLSLDAFFFG</sequence>
<feature type="transmembrane region" description="Helical" evidence="6">
    <location>
        <begin position="40"/>
        <end position="60"/>
    </location>
</feature>
<dbReference type="PANTHER" id="PTHR27002">
    <property type="entry name" value="RECEPTOR-LIKE SERINE/THREONINE-PROTEIN KINASE SD1-8"/>
    <property type="match status" value="1"/>
</dbReference>
<keyword evidence="1" id="KW-0723">Serine/threonine-protein kinase</keyword>
<keyword evidence="5" id="KW-0067">ATP-binding</keyword>
<evidence type="ECO:0000256" key="4">
    <source>
        <dbReference type="ARBA" id="ARBA00022777"/>
    </source>
</evidence>
<organism evidence="8 9">
    <name type="scientific">Citrullus colocynthis</name>
    <name type="common">colocynth</name>
    <dbReference type="NCBI Taxonomy" id="252529"/>
    <lineage>
        <taxon>Eukaryota</taxon>
        <taxon>Viridiplantae</taxon>
        <taxon>Streptophyta</taxon>
        <taxon>Embryophyta</taxon>
        <taxon>Tracheophyta</taxon>
        <taxon>Spermatophyta</taxon>
        <taxon>Magnoliopsida</taxon>
        <taxon>eudicotyledons</taxon>
        <taxon>Gunneridae</taxon>
        <taxon>Pentapetalae</taxon>
        <taxon>rosids</taxon>
        <taxon>fabids</taxon>
        <taxon>Cucurbitales</taxon>
        <taxon>Cucurbitaceae</taxon>
        <taxon>Benincaseae</taxon>
        <taxon>Citrullus</taxon>
    </lineage>
</organism>
<keyword evidence="6" id="KW-1133">Transmembrane helix</keyword>
<dbReference type="Pfam" id="PF07714">
    <property type="entry name" value="PK_Tyr_Ser-Thr"/>
    <property type="match status" value="1"/>
</dbReference>
<feature type="domain" description="Protein kinase" evidence="7">
    <location>
        <begin position="111"/>
        <end position="193"/>
    </location>
</feature>
<evidence type="ECO:0000256" key="3">
    <source>
        <dbReference type="ARBA" id="ARBA00022741"/>
    </source>
</evidence>
<name>A0ABP0Z5H1_9ROSI</name>
<evidence type="ECO:0000256" key="5">
    <source>
        <dbReference type="ARBA" id="ARBA00022840"/>
    </source>
</evidence>
<dbReference type="EMBL" id="OZ021742">
    <property type="protein sequence ID" value="CAK9327387.1"/>
    <property type="molecule type" value="Genomic_DNA"/>
</dbReference>
<gene>
    <name evidence="8" type="ORF">CITCOLO1_LOCUS19764</name>
</gene>
<dbReference type="InterPro" id="IPR011009">
    <property type="entry name" value="Kinase-like_dom_sf"/>
</dbReference>
<evidence type="ECO:0000313" key="8">
    <source>
        <dbReference type="EMBL" id="CAK9327387.1"/>
    </source>
</evidence>
<keyword evidence="3" id="KW-0547">Nucleotide-binding</keyword>
<dbReference type="Proteomes" id="UP001642487">
    <property type="component" value="Chromosome 8"/>
</dbReference>
<evidence type="ECO:0000256" key="2">
    <source>
        <dbReference type="ARBA" id="ARBA00022679"/>
    </source>
</evidence>
<keyword evidence="4" id="KW-0418">Kinase</keyword>
<keyword evidence="6" id="KW-0812">Transmembrane</keyword>
<dbReference type="Gene3D" id="3.30.200.20">
    <property type="entry name" value="Phosphorylase Kinase, domain 1"/>
    <property type="match status" value="1"/>
</dbReference>
<reference evidence="8 9" key="1">
    <citation type="submission" date="2024-03" db="EMBL/GenBank/DDBJ databases">
        <authorList>
            <person name="Gkanogiannis A."/>
            <person name="Becerra Lopez-Lavalle L."/>
        </authorList>
    </citation>
    <scope>NUCLEOTIDE SEQUENCE [LARGE SCALE GENOMIC DNA]</scope>
</reference>